<dbReference type="AlphaFoldDB" id="A0A9K3K9J2"/>
<dbReference type="PANTHER" id="PTHR37067:SF3">
    <property type="entry name" value="PX DOMAIN-CONTAINING PROTEIN"/>
    <property type="match status" value="1"/>
</dbReference>
<protein>
    <submittedName>
        <fullName evidence="1">Uncharacterized protein</fullName>
    </submittedName>
</protein>
<name>A0A9K3K9J2_9STRA</name>
<sequence length="550" mass="62496">MPDHADEDSNFDSEDVRKVAPDVIRGVIEEIEKRAMTAGTVTRDGLEAMINGYLENSALYQLVLTLKNSPTPGIQQEETLTGDAAVTTTSLWGSHIWGGRLHHVPQDFAFPNSCSQIAWQYWMCGDRQKWYPPLRNLSRDDMLSTNMRNRLSDLRNLMQLVEKRAEEQRKWIANPSIEQANEMFEVGKDVLDISDVSEKGRKRRGLQMKWTSMVTRVRNKRTTKYVVLFVKNTLNNGGIKTQSRHLKQQHPVKWDEYTSMPAEEKQKFFVEKESAAVVNMRSFVQPEGSMKARINAKQQLQFTIDADIIETLIFGLLFDDPEEEGEQVNRLHVAKKNAFKTFVCNDEDNTFVIEVKSVLKLNMVANFVAIGVSFRQASKLYQSVKEETGMGVLGRYSTTSGLGSSSSDADKEAHDCIISTIANFSLQLVSGVCKVCAERDNRNNSGDHLPPVLPLELCGVLSRDFVSCLEDQRIRLGHKFSEAEVENIDEQFRKLRLAFKEQSGFSQMLLDAQASCAVQSFEKCWSQLGSEFEENVLWGHCKHYAKYKQC</sequence>
<evidence type="ECO:0000313" key="2">
    <source>
        <dbReference type="Proteomes" id="UP000693970"/>
    </source>
</evidence>
<organism evidence="1 2">
    <name type="scientific">Nitzschia inconspicua</name>
    <dbReference type="NCBI Taxonomy" id="303405"/>
    <lineage>
        <taxon>Eukaryota</taxon>
        <taxon>Sar</taxon>
        <taxon>Stramenopiles</taxon>
        <taxon>Ochrophyta</taxon>
        <taxon>Bacillariophyta</taxon>
        <taxon>Bacillariophyceae</taxon>
        <taxon>Bacillariophycidae</taxon>
        <taxon>Bacillariales</taxon>
        <taxon>Bacillariaceae</taxon>
        <taxon>Nitzschia</taxon>
    </lineage>
</organism>
<dbReference type="Proteomes" id="UP000693970">
    <property type="component" value="Unassembled WGS sequence"/>
</dbReference>
<reference evidence="1" key="1">
    <citation type="journal article" date="2021" name="Sci. Rep.">
        <title>Diploid genomic architecture of Nitzschia inconspicua, an elite biomass production diatom.</title>
        <authorList>
            <person name="Oliver A."/>
            <person name="Podell S."/>
            <person name="Pinowska A."/>
            <person name="Traller J.C."/>
            <person name="Smith S.R."/>
            <person name="McClure R."/>
            <person name="Beliaev A."/>
            <person name="Bohutskyi P."/>
            <person name="Hill E.A."/>
            <person name="Rabines A."/>
            <person name="Zheng H."/>
            <person name="Allen L.Z."/>
            <person name="Kuo A."/>
            <person name="Grigoriev I.V."/>
            <person name="Allen A.E."/>
            <person name="Hazlebeck D."/>
            <person name="Allen E.E."/>
        </authorList>
    </citation>
    <scope>NUCLEOTIDE SEQUENCE</scope>
    <source>
        <strain evidence="1">Hildebrandi</strain>
    </source>
</reference>
<evidence type="ECO:0000313" key="1">
    <source>
        <dbReference type="EMBL" id="KAG7339426.1"/>
    </source>
</evidence>
<comment type="caution">
    <text evidence="1">The sequence shown here is derived from an EMBL/GenBank/DDBJ whole genome shotgun (WGS) entry which is preliminary data.</text>
</comment>
<proteinExistence type="predicted"/>
<accession>A0A9K3K9J2</accession>
<gene>
    <name evidence="1" type="ORF">IV203_024796</name>
</gene>
<reference evidence="1" key="2">
    <citation type="submission" date="2021-04" db="EMBL/GenBank/DDBJ databases">
        <authorList>
            <person name="Podell S."/>
        </authorList>
    </citation>
    <scope>NUCLEOTIDE SEQUENCE</scope>
    <source>
        <strain evidence="1">Hildebrandi</strain>
    </source>
</reference>
<dbReference type="EMBL" id="JAGRRH010000034">
    <property type="protein sequence ID" value="KAG7339426.1"/>
    <property type="molecule type" value="Genomic_DNA"/>
</dbReference>
<keyword evidence="2" id="KW-1185">Reference proteome</keyword>
<dbReference type="PANTHER" id="PTHR37067">
    <property type="entry name" value="PX DOMAIN-CONTAINING PROTEIN"/>
    <property type="match status" value="1"/>
</dbReference>
<dbReference type="OrthoDB" id="79020at2759"/>